<evidence type="ECO:0000256" key="4">
    <source>
        <dbReference type="ARBA" id="ARBA00022692"/>
    </source>
</evidence>
<evidence type="ECO:0000256" key="2">
    <source>
        <dbReference type="ARBA" id="ARBA00004922"/>
    </source>
</evidence>
<dbReference type="WBParaSite" id="maker-PairedContig_3202-snap-gene-0.8-mRNA-1">
    <property type="protein sequence ID" value="maker-PairedContig_3202-snap-gene-0.8-mRNA-1"/>
    <property type="gene ID" value="maker-PairedContig_3202-snap-gene-0.8"/>
</dbReference>
<evidence type="ECO:0000256" key="11">
    <source>
        <dbReference type="SAM" id="Phobius"/>
    </source>
</evidence>
<proteinExistence type="inferred from homology"/>
<dbReference type="GO" id="GO:0006493">
    <property type="term" value="P:protein O-linked glycosylation"/>
    <property type="evidence" value="ECO:0007669"/>
    <property type="project" value="TreeGrafter"/>
</dbReference>
<feature type="transmembrane region" description="Helical" evidence="11">
    <location>
        <begin position="6"/>
        <end position="26"/>
    </location>
</feature>
<evidence type="ECO:0000256" key="3">
    <source>
        <dbReference type="ARBA" id="ARBA00005680"/>
    </source>
</evidence>
<protein>
    <submittedName>
        <fullName evidence="13">Glyco_trans_2-like domain-containing protein</fullName>
    </submittedName>
</protein>
<comment type="pathway">
    <text evidence="2">Protein modification; protein glycosylation.</text>
</comment>
<sequence>DIQCPLSSHIVNIIIIWVLFNVIFTIRSFHFKPLLMLLTNIFLSILFQYFTTITVANGTNVSKISVEKVSEKEYAILNEDGLKQPEVKLKQCQHIDPYMDVILWSTVDANVSNCDPVTPKESNMIANEAERQRYEWGIKKFAYDVVTSDKIGPRRKLSPVYHELCETLPRNISLTVSIVIIYHNEALSVLIRMLNSIFDHTPSNILQEIILYDDYSDYDTMLINHVITYGNYVQWPMKKIITKRSNERLGLIRAKVYASRVAHGDVLIFLDSHCEVTPLWIEPLLLPIQEDSTRVVLPVVDLISAKTFEFSKAMIAKGVFNWGLEFKWKYIPWEYWDLPENNIKPFRSSTMSGGLLAIDRKYFHAMGEYDTGMEIWGVENIEMSIRIWLCGGSILVAPCSHVGHVFRTRRPYTNKPGIDTKLYNSLRTIKIWFDDYDKYFYEKRPDAKGMEAGDLSERMKLKESLNCKPFQWYIQEIDPELEPKKMLHEEL</sequence>
<dbReference type="InterPro" id="IPR029044">
    <property type="entry name" value="Nucleotide-diphossugar_trans"/>
</dbReference>
<keyword evidence="6 11" id="KW-1133">Transmembrane helix</keyword>
<accession>A0A1I8EMF8</accession>
<dbReference type="SUPFAM" id="SSF53448">
    <property type="entry name" value="Nucleotide-diphospho-sugar transferases"/>
    <property type="match status" value="1"/>
</dbReference>
<evidence type="ECO:0000256" key="8">
    <source>
        <dbReference type="ARBA" id="ARBA00023157"/>
    </source>
</evidence>
<evidence type="ECO:0000256" key="9">
    <source>
        <dbReference type="ARBA" id="ARBA00023180"/>
    </source>
</evidence>
<feature type="domain" description="Glycosyltransferase 2-like" evidence="12">
    <location>
        <begin position="177"/>
        <end position="362"/>
    </location>
</feature>
<reference evidence="13" key="1">
    <citation type="submission" date="2016-11" db="UniProtKB">
        <authorList>
            <consortium name="WormBaseParasite"/>
        </authorList>
    </citation>
    <scope>IDENTIFICATION</scope>
    <source>
        <strain evidence="13">pt0022</strain>
    </source>
</reference>
<name>A0A1I8EMF8_WUCBA</name>
<dbReference type="GO" id="GO:0008593">
    <property type="term" value="P:regulation of Notch signaling pathway"/>
    <property type="evidence" value="ECO:0007669"/>
    <property type="project" value="TreeGrafter"/>
</dbReference>
<evidence type="ECO:0000256" key="1">
    <source>
        <dbReference type="ARBA" id="ARBA00004606"/>
    </source>
</evidence>
<dbReference type="PANTHER" id="PTHR11675">
    <property type="entry name" value="N-ACETYLGALACTOSAMINYLTRANSFERASE"/>
    <property type="match status" value="1"/>
</dbReference>
<dbReference type="GO" id="GO:0016020">
    <property type="term" value="C:membrane"/>
    <property type="evidence" value="ECO:0007669"/>
    <property type="project" value="UniProtKB-SubCell"/>
</dbReference>
<dbReference type="GO" id="GO:0005794">
    <property type="term" value="C:Golgi apparatus"/>
    <property type="evidence" value="ECO:0007669"/>
    <property type="project" value="TreeGrafter"/>
</dbReference>
<evidence type="ECO:0000259" key="12">
    <source>
        <dbReference type="Pfam" id="PF00535"/>
    </source>
</evidence>
<keyword evidence="7 11" id="KW-0472">Membrane</keyword>
<dbReference type="AlphaFoldDB" id="A0A1I8EMF8"/>
<dbReference type="Pfam" id="PF00535">
    <property type="entry name" value="Glycos_transf_2"/>
    <property type="match status" value="1"/>
</dbReference>
<dbReference type="UniPathway" id="UPA00378"/>
<dbReference type="GO" id="GO:0005112">
    <property type="term" value="F:Notch binding"/>
    <property type="evidence" value="ECO:0007669"/>
    <property type="project" value="TreeGrafter"/>
</dbReference>
<keyword evidence="9" id="KW-0325">Glycoprotein</keyword>
<evidence type="ECO:0000256" key="10">
    <source>
        <dbReference type="ARBA" id="ARBA00037847"/>
    </source>
</evidence>
<dbReference type="GO" id="GO:0004653">
    <property type="term" value="F:polypeptide N-acetylgalactosaminyltransferase activity"/>
    <property type="evidence" value="ECO:0007669"/>
    <property type="project" value="TreeGrafter"/>
</dbReference>
<evidence type="ECO:0000256" key="6">
    <source>
        <dbReference type="ARBA" id="ARBA00022989"/>
    </source>
</evidence>
<dbReference type="STRING" id="6293.A0A1I8EMF8"/>
<keyword evidence="8" id="KW-1015">Disulfide bond</keyword>
<dbReference type="Gene3D" id="3.90.550.10">
    <property type="entry name" value="Spore Coat Polysaccharide Biosynthesis Protein SpsA, Chain A"/>
    <property type="match status" value="1"/>
</dbReference>
<evidence type="ECO:0000256" key="5">
    <source>
        <dbReference type="ARBA" id="ARBA00022968"/>
    </source>
</evidence>
<evidence type="ECO:0000256" key="7">
    <source>
        <dbReference type="ARBA" id="ARBA00023136"/>
    </source>
</evidence>
<dbReference type="CDD" id="cd02510">
    <property type="entry name" value="pp-GalNAc-T"/>
    <property type="match status" value="1"/>
</dbReference>
<keyword evidence="5" id="KW-0735">Signal-anchor</keyword>
<dbReference type="InterPro" id="IPR045885">
    <property type="entry name" value="GalNAc-T"/>
</dbReference>
<organism evidence="13">
    <name type="scientific">Wuchereria bancrofti</name>
    <dbReference type="NCBI Taxonomy" id="6293"/>
    <lineage>
        <taxon>Eukaryota</taxon>
        <taxon>Metazoa</taxon>
        <taxon>Ecdysozoa</taxon>
        <taxon>Nematoda</taxon>
        <taxon>Chromadorea</taxon>
        <taxon>Rhabditida</taxon>
        <taxon>Spirurina</taxon>
        <taxon>Spiruromorpha</taxon>
        <taxon>Filarioidea</taxon>
        <taxon>Onchocercidae</taxon>
        <taxon>Wuchereria</taxon>
    </lineage>
</organism>
<keyword evidence="4 11" id="KW-0812">Transmembrane</keyword>
<feature type="transmembrane region" description="Helical" evidence="11">
    <location>
        <begin position="33"/>
        <end position="50"/>
    </location>
</feature>
<comment type="subcellular location">
    <subcellularLocation>
        <location evidence="10">Endomembrane system</location>
        <topology evidence="10">Single-pass membrane protein</topology>
    </subcellularLocation>
    <subcellularLocation>
        <location evidence="1">Membrane</location>
        <topology evidence="1">Single-pass type II membrane protein</topology>
    </subcellularLocation>
</comment>
<dbReference type="PANTHER" id="PTHR11675:SF116">
    <property type="entry name" value="N-ACETYLGALACTOSAMINYLTRANSFERASE 8-RELATED"/>
    <property type="match status" value="1"/>
</dbReference>
<evidence type="ECO:0000313" key="13">
    <source>
        <dbReference type="WBParaSite" id="maker-PairedContig_3202-snap-gene-0.8-mRNA-1"/>
    </source>
</evidence>
<comment type="similarity">
    <text evidence="3">Belongs to the glycosyltransferase 2 family. GalNAc-T subfamily.</text>
</comment>
<dbReference type="InterPro" id="IPR001173">
    <property type="entry name" value="Glyco_trans_2-like"/>
</dbReference>